<evidence type="ECO:0000256" key="6">
    <source>
        <dbReference type="ARBA" id="ARBA00038179"/>
    </source>
</evidence>
<dbReference type="PANTHER" id="PTHR23249">
    <property type="entry name" value="TRAFFICKING PROTEIN PARTICLE COMPLEX SUBUNIT"/>
    <property type="match status" value="1"/>
</dbReference>
<keyword evidence="2 7" id="KW-0813">Transport</keyword>
<keyword evidence="5 7" id="KW-0333">Golgi apparatus</keyword>
<dbReference type="InterPro" id="IPR007233">
    <property type="entry name" value="TRAPPC"/>
</dbReference>
<name>A0A196SCN0_BLAHN</name>
<comment type="subcellular location">
    <subcellularLocation>
        <location evidence="7">Endoplasmic reticulum</location>
    </subcellularLocation>
    <subcellularLocation>
        <location evidence="7">Golgi apparatus</location>
        <location evidence="7">cis-Golgi network</location>
    </subcellularLocation>
    <subcellularLocation>
        <location evidence="1">Golgi apparatus</location>
    </subcellularLocation>
</comment>
<evidence type="ECO:0000313" key="8">
    <source>
        <dbReference type="EMBL" id="OAO14805.1"/>
    </source>
</evidence>
<comment type="subunit">
    <text evidence="7">Part of the multisubunit transport protein particle (TRAPP) complex.</text>
</comment>
<dbReference type="EMBL" id="LXWW01000210">
    <property type="protein sequence ID" value="OAO14805.1"/>
    <property type="molecule type" value="Genomic_DNA"/>
</dbReference>
<dbReference type="GO" id="GO:0005783">
    <property type="term" value="C:endoplasmic reticulum"/>
    <property type="evidence" value="ECO:0007669"/>
    <property type="project" value="UniProtKB-SubCell"/>
</dbReference>
<protein>
    <recommendedName>
        <fullName evidence="7">Trafficking protein particle complex subunit</fullName>
    </recommendedName>
</protein>
<evidence type="ECO:0000256" key="2">
    <source>
        <dbReference type="ARBA" id="ARBA00022448"/>
    </source>
</evidence>
<dbReference type="Pfam" id="PF04099">
    <property type="entry name" value="Sybindin"/>
    <property type="match status" value="1"/>
</dbReference>
<proteinExistence type="inferred from homology"/>
<accession>A0A196SCN0</accession>
<dbReference type="OrthoDB" id="246406at2759"/>
<reference evidence="8 9" key="1">
    <citation type="submission" date="2016-05" db="EMBL/GenBank/DDBJ databases">
        <title>Nuclear genome of Blastocystis sp. subtype 1 NandII.</title>
        <authorList>
            <person name="Gentekaki E."/>
            <person name="Curtis B."/>
            <person name="Stairs C."/>
            <person name="Eme L."/>
            <person name="Herman E."/>
            <person name="Klimes V."/>
            <person name="Arias M.C."/>
            <person name="Elias M."/>
            <person name="Hilliou F."/>
            <person name="Klute M."/>
            <person name="Malik S.-B."/>
            <person name="Pightling A."/>
            <person name="Rachubinski R."/>
            <person name="Salas D."/>
            <person name="Schlacht A."/>
            <person name="Suga H."/>
            <person name="Archibald J."/>
            <person name="Ball S.G."/>
            <person name="Clark G."/>
            <person name="Dacks J."/>
            <person name="Van Der Giezen M."/>
            <person name="Tsaousis A."/>
            <person name="Roger A."/>
        </authorList>
    </citation>
    <scope>NUCLEOTIDE SEQUENCE [LARGE SCALE GENOMIC DNA]</scope>
    <source>
        <strain evidence="9">ATCC 50177 / NandII</strain>
    </source>
</reference>
<dbReference type="GO" id="GO:0030008">
    <property type="term" value="C:TRAPP complex"/>
    <property type="evidence" value="ECO:0007669"/>
    <property type="project" value="UniProtKB-UniRule"/>
</dbReference>
<dbReference type="Proteomes" id="UP000078348">
    <property type="component" value="Unassembled WGS sequence"/>
</dbReference>
<keyword evidence="4 7" id="KW-0931">ER-Golgi transport</keyword>
<evidence type="ECO:0000256" key="5">
    <source>
        <dbReference type="ARBA" id="ARBA00023034"/>
    </source>
</evidence>
<keyword evidence="9" id="KW-1185">Reference proteome</keyword>
<dbReference type="InterPro" id="IPR011012">
    <property type="entry name" value="Longin-like_dom_sf"/>
</dbReference>
<evidence type="ECO:0000256" key="3">
    <source>
        <dbReference type="ARBA" id="ARBA00022824"/>
    </source>
</evidence>
<evidence type="ECO:0000256" key="1">
    <source>
        <dbReference type="ARBA" id="ARBA00004555"/>
    </source>
</evidence>
<comment type="similarity">
    <text evidence="6">Belongs to the TRAPP small subunits family. TRAPPC4 subfamily.</text>
</comment>
<dbReference type="CDD" id="cd14856">
    <property type="entry name" value="TRAPPC4_synbindin"/>
    <property type="match status" value="1"/>
</dbReference>
<sequence>MSIYSIFIINKSGGLIFSKDYTPGLTLTSNDRLRLASTFHGLTAIATQIAPLKNSQGIDYVLADTLSLHSYRTPTGVKFLIVSKPSILNLDVLLGEIYILYSDYVMKNPFYELEMPIRCSLFEEKLDALVQGRWAVS</sequence>
<dbReference type="PANTHER" id="PTHR23249:SF15">
    <property type="entry name" value="TRAFFICKING PROTEIN PARTICLE COMPLEX SUBUNIT 4"/>
    <property type="match status" value="1"/>
</dbReference>
<evidence type="ECO:0000256" key="4">
    <source>
        <dbReference type="ARBA" id="ARBA00022892"/>
    </source>
</evidence>
<evidence type="ECO:0000313" key="9">
    <source>
        <dbReference type="Proteomes" id="UP000078348"/>
    </source>
</evidence>
<gene>
    <name evidence="8" type="ORF">AV274_3509</name>
</gene>
<dbReference type="GO" id="GO:0006888">
    <property type="term" value="P:endoplasmic reticulum to Golgi vesicle-mediated transport"/>
    <property type="evidence" value="ECO:0007669"/>
    <property type="project" value="UniProtKB-UniRule"/>
</dbReference>
<keyword evidence="3 7" id="KW-0256">Endoplasmic reticulum</keyword>
<dbReference type="SUPFAM" id="SSF64356">
    <property type="entry name" value="SNARE-like"/>
    <property type="match status" value="1"/>
</dbReference>
<dbReference type="STRING" id="478820.A0A196SCN0"/>
<comment type="caution">
    <text evidence="8">The sequence shown here is derived from an EMBL/GenBank/DDBJ whole genome shotgun (WGS) entry which is preliminary data.</text>
</comment>
<dbReference type="Gene3D" id="3.30.450.70">
    <property type="match status" value="1"/>
</dbReference>
<dbReference type="GO" id="GO:0005794">
    <property type="term" value="C:Golgi apparatus"/>
    <property type="evidence" value="ECO:0007669"/>
    <property type="project" value="UniProtKB-SubCell"/>
</dbReference>
<dbReference type="SMART" id="SM01399">
    <property type="entry name" value="Sybindin"/>
    <property type="match status" value="1"/>
</dbReference>
<organism evidence="8 9">
    <name type="scientific">Blastocystis sp. subtype 1 (strain ATCC 50177 / NandII)</name>
    <dbReference type="NCBI Taxonomy" id="478820"/>
    <lineage>
        <taxon>Eukaryota</taxon>
        <taxon>Sar</taxon>
        <taxon>Stramenopiles</taxon>
        <taxon>Bigyra</taxon>
        <taxon>Opalozoa</taxon>
        <taxon>Opalinata</taxon>
        <taxon>Blastocystidae</taxon>
        <taxon>Blastocystis</taxon>
    </lineage>
</organism>
<evidence type="ECO:0000256" key="7">
    <source>
        <dbReference type="RuleBase" id="RU366065"/>
    </source>
</evidence>
<dbReference type="AlphaFoldDB" id="A0A196SCN0"/>